<dbReference type="Proteomes" id="UP001176961">
    <property type="component" value="Unassembled WGS sequence"/>
</dbReference>
<evidence type="ECO:0000313" key="2">
    <source>
        <dbReference type="Proteomes" id="UP001176961"/>
    </source>
</evidence>
<evidence type="ECO:0000313" key="1">
    <source>
        <dbReference type="EMBL" id="CAJ0607907.1"/>
    </source>
</evidence>
<sequence length="121" mass="13814">MRVGEYLDKSNAARFALPASIPQSCLLHFCFSALLRHSLVTLRMPAIWNARINVGAIASSCNVLELRQFCNHIHDVLAKSLQAQQQRLTNQELTIVQNMQQYTWRDWCNGRGFMGPNCHMP</sequence>
<dbReference type="EMBL" id="CATQJL010000316">
    <property type="protein sequence ID" value="CAJ0607907.1"/>
    <property type="molecule type" value="Genomic_DNA"/>
</dbReference>
<protein>
    <submittedName>
        <fullName evidence="1">Uncharacterized protein</fullName>
    </submittedName>
</protein>
<organism evidence="1 2">
    <name type="scientific">Cylicocyclus nassatus</name>
    <name type="common">Nematode worm</name>
    <dbReference type="NCBI Taxonomy" id="53992"/>
    <lineage>
        <taxon>Eukaryota</taxon>
        <taxon>Metazoa</taxon>
        <taxon>Ecdysozoa</taxon>
        <taxon>Nematoda</taxon>
        <taxon>Chromadorea</taxon>
        <taxon>Rhabditida</taxon>
        <taxon>Rhabditina</taxon>
        <taxon>Rhabditomorpha</taxon>
        <taxon>Strongyloidea</taxon>
        <taxon>Strongylidae</taxon>
        <taxon>Cylicocyclus</taxon>
    </lineage>
</organism>
<gene>
    <name evidence="1" type="ORF">CYNAS_LOCUS19890</name>
</gene>
<reference evidence="1" key="1">
    <citation type="submission" date="2023-07" db="EMBL/GenBank/DDBJ databases">
        <authorList>
            <consortium name="CYATHOMIX"/>
        </authorList>
    </citation>
    <scope>NUCLEOTIDE SEQUENCE</scope>
    <source>
        <strain evidence="1">N/A</strain>
    </source>
</reference>
<dbReference type="AlphaFoldDB" id="A0AA36HC15"/>
<keyword evidence="2" id="KW-1185">Reference proteome</keyword>
<proteinExistence type="predicted"/>
<accession>A0AA36HC15</accession>
<comment type="caution">
    <text evidence="1">The sequence shown here is derived from an EMBL/GenBank/DDBJ whole genome shotgun (WGS) entry which is preliminary data.</text>
</comment>
<name>A0AA36HC15_CYLNA</name>